<dbReference type="Gene3D" id="3.20.20.80">
    <property type="entry name" value="Glycosidases"/>
    <property type="match status" value="1"/>
</dbReference>
<organism evidence="3 4">
    <name type="scientific">[Clostridium] leptum DSM 753</name>
    <dbReference type="NCBI Taxonomy" id="428125"/>
    <lineage>
        <taxon>Bacteria</taxon>
        <taxon>Bacillati</taxon>
        <taxon>Bacillota</taxon>
        <taxon>Clostridia</taxon>
        <taxon>Eubacteriales</taxon>
        <taxon>Oscillospiraceae</taxon>
        <taxon>Oscillospiraceae incertae sedis</taxon>
    </lineage>
</organism>
<evidence type="ECO:0000256" key="1">
    <source>
        <dbReference type="SAM" id="SignalP"/>
    </source>
</evidence>
<feature type="signal peptide" evidence="1">
    <location>
        <begin position="1"/>
        <end position="34"/>
    </location>
</feature>
<gene>
    <name evidence="3" type="ORF">CH238_14860</name>
</gene>
<feature type="domain" description="CBM6" evidence="2">
    <location>
        <begin position="632"/>
        <end position="765"/>
    </location>
</feature>
<dbReference type="Gene3D" id="2.60.40.3630">
    <property type="match status" value="1"/>
</dbReference>
<name>A0A855A1Q0_9FIRM</name>
<dbReference type="InterPro" id="IPR008979">
    <property type="entry name" value="Galactose-bd-like_sf"/>
</dbReference>
<dbReference type="InterPro" id="IPR005084">
    <property type="entry name" value="CBM6"/>
</dbReference>
<dbReference type="PROSITE" id="PS51175">
    <property type="entry name" value="CBM6"/>
    <property type="match status" value="2"/>
</dbReference>
<keyword evidence="1" id="KW-0732">Signal</keyword>
<comment type="caution">
    <text evidence="3">The sequence shown here is derived from an EMBL/GenBank/DDBJ whole genome shotgun (WGS) entry which is preliminary data.</text>
</comment>
<keyword evidence="4" id="KW-1185">Reference proteome</keyword>
<dbReference type="SUPFAM" id="SSF51445">
    <property type="entry name" value="(Trans)glycosidases"/>
    <property type="match status" value="1"/>
</dbReference>
<proteinExistence type="predicted"/>
<dbReference type="Pfam" id="PF07523">
    <property type="entry name" value="Big_3"/>
    <property type="match status" value="1"/>
</dbReference>
<feature type="domain" description="CBM6" evidence="2">
    <location>
        <begin position="482"/>
        <end position="618"/>
    </location>
</feature>
<dbReference type="SUPFAM" id="SSF49785">
    <property type="entry name" value="Galactose-binding domain-like"/>
    <property type="match status" value="2"/>
</dbReference>
<dbReference type="GO" id="GO:0030246">
    <property type="term" value="F:carbohydrate binding"/>
    <property type="evidence" value="ECO:0007669"/>
    <property type="project" value="InterPro"/>
</dbReference>
<reference evidence="3 4" key="1">
    <citation type="submission" date="2017-07" db="EMBL/GenBank/DDBJ databases">
        <title>Prevalence of linear plasmids in Cutibacterium (Propionibacterium) acnes isolates obtained from prostatic tissue.</title>
        <authorList>
            <person name="Davidsson S."/>
            <person name="Carlsson J."/>
            <person name="Molling P."/>
            <person name="Andren O."/>
            <person name="Andersson S.-O."/>
            <person name="Brzuszkiewicz E."/>
            <person name="Poehlein A."/>
            <person name="Al-Zeer M."/>
            <person name="Brinkmann V."/>
            <person name="Scavenius C."/>
            <person name="Nazipi S."/>
            <person name="Soderquist B."/>
            <person name="Bruggemann H."/>
        </authorList>
    </citation>
    <scope>NUCLEOTIDE SEQUENCE [LARGE SCALE GENOMIC DNA]</scope>
    <source>
        <strain evidence="3 4">DSM 753</strain>
    </source>
</reference>
<dbReference type="InterPro" id="IPR022038">
    <property type="entry name" value="Ig-like_bact"/>
</dbReference>
<dbReference type="Gene3D" id="2.60.120.260">
    <property type="entry name" value="Galactose-binding domain-like"/>
    <property type="match status" value="4"/>
</dbReference>
<sequence>MGKGKILKKLASGIMAFAVTLTTLSALPQLEASAAPATPRMIVDMNNRQGEIMHGASGFLYGFSSDGVPTTDLTTPLKPIVLATKGALGTEHPYSDALDVAETFFKSGGQMIQMYCSNYYAIFGPRPDNTQYAKDLKEVIVPAVVEWKEQWKENHGTPEAPKDEFGKIDIDEAIVYLPINEGAPQVDPETGVADNHYTFYESWKLYYDAIKEADPNAAVGGPNDAAYGHWRPGSMREFMKFCAENDCWPDVQTWHQLDDGEGAFTRYPGEFAEYRSMCKEFGMPEQTIVINEYATMEACGVPGILIRYIANLEENNAYGCLPFWHQANNLNDLAADANEPNSAWWFYKWYADMSGDRLAVTEENTTKTGLTGVSTIDDNKAVSSTIFGGVDGEATIVLKDLDQTPSFMGATKAHVKLQAAYFKGFLGAAEPETVIEGTFELKDGNLVIDVQNMQAATGYNLVVTPAAEEDLVEPPLVSRYHEAYEAEDAQLVGGAVMNGSGGYYASGRAFVRNFSKTAGINYTINVPADGKYRLEFVYGNGIGTNRGDEDAHKPVNKIYQLAIDGASEDMLLENTMLKDWTDIYVKYVDLTAGEHTITIRGDSDALEGEVLQDVLYVTYVGAQGQPVPSFNTVFEAEEADFNTLADTAETAVSVHSELSGYSGGGYVTGLSVNKVANGGGLRWAVNVPESGLYNVSLNYQSKTETTANIYVGNTARTFDGTKTELSLPVSGQWNEASVAVYLQKGMNIVDVDTAAEISLDYMRIQGSARSADYAETTQAADTVPESADTEDVPYYVWKVKADDKGDPELYQENRTVNKTAVTTTPAGTEYVVGRSVSGDASAAEDADKYLEFTYTADEAGVYAMQIFHSNDEIFGTHGYNTKIIDKYACVQVNDQEPKRYFFINSLSKDTFKEKTVYLNLEAGENTIKVFNDDSWSVLKGLDDNQADAAGLRRGDSLSDNREPLSYYMDKPGNIPITNSLPNISKFIITPSSLSQPLDTGDDAHKVTIRTSEGGFAVADKNAVGDNGEVTFTITSEHDVQRAAVNGQDVELTNNGDGSWTYKAANLQNDIELQVIFAPQAEENENQDALIANNSFGTGNTQGWAIATNGSAQVETRYFNQYDSEHYLKLSGAEDYVAQLSQTVTVPESGVYSLDFVIKNLGLDASVIGEYNSLELTVAVDGKIQAYQMITPSSGYQAISSLMNAARDNAEVQFTLKIDAKAGFEAYVDDFTLTKSDIERESLAYFVDCGDHDPSTLPDGEVFGLYNTVTDQLFKEDPATGKQWGVIDYLNPEGVNHGGESKGAFTRNTSPNCNDGQSDVPSKTTNYRYAAGQDGNAQILEQIGEMYVDYKFQLEPNQTYDVEVCVGNNWSNSSPVNIYANYMSEKQLAAAGLAEQSSAFSVLGEKVEIEPKNYQTVSGTVQADQDGFVTINVRRPLPASNATINVNYIYIRQAQDLQEYLDLLNSLLENVDSLDTEGLPERAKAIVDKAIGFATEVAGSELTENDSVVVNNAIEALKYAIHTVNSIPDESLLYFVDCGDHGTSTVSKGDRFGLFNTKTDQIYGADPGTGKIWGVDDPNGSSNGPGLTNDEGVYTRYTWAHERDQEDQVALDNLDKNITFRYACGQDGAGIDPRYVTYRFQVDSQDGTYPVEVGLGNIWGNSANPTVYANLDTDAEVLLGENLNIPNKGNVTVTGEVQAKDGYISIDVRSSDATINLNYIKIGVSASQPEAALTGIEVTAPTKTEYEIGEKLDTSGLVVTARYSDGSAAVLTETQYTLTGFSSEEAGEKTVTVSYTEDGVTKTAAFEVTVKEKPVEVTLESITVTAPTKTEYAIGD</sequence>
<evidence type="ECO:0000313" key="3">
    <source>
        <dbReference type="EMBL" id="PEQ23237.1"/>
    </source>
</evidence>
<dbReference type="EMBL" id="NOXF01000026">
    <property type="protein sequence ID" value="PEQ23237.1"/>
    <property type="molecule type" value="Genomic_DNA"/>
</dbReference>
<accession>A0A855A1Q0</accession>
<feature type="chain" id="PRO_5033005527" description="CBM6 domain-containing protein" evidence="1">
    <location>
        <begin position="35"/>
        <end position="1835"/>
    </location>
</feature>
<dbReference type="InterPro" id="IPR017853">
    <property type="entry name" value="GH"/>
</dbReference>
<feature type="non-terminal residue" evidence="3">
    <location>
        <position position="1835"/>
    </location>
</feature>
<evidence type="ECO:0000259" key="2">
    <source>
        <dbReference type="PROSITE" id="PS51175"/>
    </source>
</evidence>
<evidence type="ECO:0000313" key="4">
    <source>
        <dbReference type="Proteomes" id="UP000220611"/>
    </source>
</evidence>
<dbReference type="Proteomes" id="UP000220611">
    <property type="component" value="Unassembled WGS sequence"/>
</dbReference>
<protein>
    <recommendedName>
        <fullName evidence="2">CBM6 domain-containing protein</fullName>
    </recommendedName>
</protein>